<dbReference type="RefSeq" id="WP_189115811.1">
    <property type="nucleotide sequence ID" value="NZ_BMQC01000022.1"/>
</dbReference>
<keyword evidence="4" id="KW-0804">Transcription</keyword>
<dbReference type="InterPro" id="IPR036390">
    <property type="entry name" value="WH_DNA-bd_sf"/>
</dbReference>
<dbReference type="CDD" id="cd08414">
    <property type="entry name" value="PBP2_LTTR_aromatics_like"/>
    <property type="match status" value="1"/>
</dbReference>
<evidence type="ECO:0000256" key="4">
    <source>
        <dbReference type="ARBA" id="ARBA00023163"/>
    </source>
</evidence>
<evidence type="ECO:0000256" key="2">
    <source>
        <dbReference type="ARBA" id="ARBA00023015"/>
    </source>
</evidence>
<dbReference type="GO" id="GO:0003677">
    <property type="term" value="F:DNA binding"/>
    <property type="evidence" value="ECO:0007669"/>
    <property type="project" value="UniProtKB-KW"/>
</dbReference>
<organism evidence="6 7">
    <name type="scientific">Pilimelia terevasa</name>
    <dbReference type="NCBI Taxonomy" id="53372"/>
    <lineage>
        <taxon>Bacteria</taxon>
        <taxon>Bacillati</taxon>
        <taxon>Actinomycetota</taxon>
        <taxon>Actinomycetes</taxon>
        <taxon>Micromonosporales</taxon>
        <taxon>Micromonosporaceae</taxon>
        <taxon>Pilimelia</taxon>
    </lineage>
</organism>
<proteinExistence type="inferred from homology"/>
<dbReference type="GO" id="GO:0003700">
    <property type="term" value="F:DNA-binding transcription factor activity"/>
    <property type="evidence" value="ECO:0007669"/>
    <property type="project" value="InterPro"/>
</dbReference>
<dbReference type="Pfam" id="PF00126">
    <property type="entry name" value="HTH_1"/>
    <property type="match status" value="1"/>
</dbReference>
<dbReference type="InterPro" id="IPR036388">
    <property type="entry name" value="WH-like_DNA-bd_sf"/>
</dbReference>
<protein>
    <submittedName>
        <fullName evidence="6">LysR family transcriptional regulator</fullName>
    </submittedName>
</protein>
<name>A0A8J3FJR4_9ACTN</name>
<keyword evidence="3" id="KW-0238">DNA-binding</keyword>
<dbReference type="Gene3D" id="3.40.190.290">
    <property type="match status" value="1"/>
</dbReference>
<comment type="similarity">
    <text evidence="1">Belongs to the LysR transcriptional regulatory family.</text>
</comment>
<dbReference type="SUPFAM" id="SSF46785">
    <property type="entry name" value="Winged helix' DNA-binding domain"/>
    <property type="match status" value="1"/>
</dbReference>
<dbReference type="PANTHER" id="PTHR30346">
    <property type="entry name" value="TRANSCRIPTIONAL DUAL REGULATOR HCAR-RELATED"/>
    <property type="match status" value="1"/>
</dbReference>
<reference evidence="6" key="2">
    <citation type="submission" date="2020-09" db="EMBL/GenBank/DDBJ databases">
        <authorList>
            <person name="Sun Q."/>
            <person name="Ohkuma M."/>
        </authorList>
    </citation>
    <scope>NUCLEOTIDE SEQUENCE</scope>
    <source>
        <strain evidence="6">JCM 3091</strain>
    </source>
</reference>
<dbReference type="Gene3D" id="1.10.10.10">
    <property type="entry name" value="Winged helix-like DNA-binding domain superfamily/Winged helix DNA-binding domain"/>
    <property type="match status" value="1"/>
</dbReference>
<dbReference type="PANTHER" id="PTHR30346:SF30">
    <property type="entry name" value="SMALL NEUTRAL PROTEASE REGULATORY PROTEIN"/>
    <property type="match status" value="1"/>
</dbReference>
<comment type="caution">
    <text evidence="6">The sequence shown here is derived from an EMBL/GenBank/DDBJ whole genome shotgun (WGS) entry which is preliminary data.</text>
</comment>
<evidence type="ECO:0000256" key="1">
    <source>
        <dbReference type="ARBA" id="ARBA00009437"/>
    </source>
</evidence>
<dbReference type="Proteomes" id="UP000662200">
    <property type="component" value="Unassembled WGS sequence"/>
</dbReference>
<sequence length="323" mass="34381">MNLELRHLRVVCAIAETGSVTKAASLLGLAQPALTAQLQRIERTLGGPLFDRDRRGARPTALGELVLSRAKVLLPAMKGLQDEAARLAGVSTGVGRYRIGAVDGSVLGGLVHRLAADLPEAQISTYPSGRPDELAHMVVGGRLDFAIIGMCGHPGPVVDFGISWRQIALDAVHVLMSTRHPLAGREELDLAELAGAQWVARAGDTCFGDCFAAACSRAGFTPGRIFEVDERACVDIVDSGDAVGLCQPTFRPVPGLVMRPLTGAPLRWRQLIGWHSQSDAAGMAESVHRYAVDAYQEAIARNPGYLRWIARNPAFGPVSTPVG</sequence>
<keyword evidence="2" id="KW-0805">Transcription regulation</keyword>
<evidence type="ECO:0000313" key="7">
    <source>
        <dbReference type="Proteomes" id="UP000662200"/>
    </source>
</evidence>
<evidence type="ECO:0000313" key="6">
    <source>
        <dbReference type="EMBL" id="GGK42244.1"/>
    </source>
</evidence>
<feature type="domain" description="HTH lysR-type" evidence="5">
    <location>
        <begin position="3"/>
        <end position="60"/>
    </location>
</feature>
<dbReference type="InterPro" id="IPR000847">
    <property type="entry name" value="LysR_HTH_N"/>
</dbReference>
<dbReference type="InterPro" id="IPR005119">
    <property type="entry name" value="LysR_subst-bd"/>
</dbReference>
<gene>
    <name evidence="6" type="ORF">GCM10010124_38880</name>
</gene>
<dbReference type="SUPFAM" id="SSF53850">
    <property type="entry name" value="Periplasmic binding protein-like II"/>
    <property type="match status" value="1"/>
</dbReference>
<dbReference type="PROSITE" id="PS50931">
    <property type="entry name" value="HTH_LYSR"/>
    <property type="match status" value="1"/>
</dbReference>
<accession>A0A8J3FJR4</accession>
<evidence type="ECO:0000259" key="5">
    <source>
        <dbReference type="PROSITE" id="PS50931"/>
    </source>
</evidence>
<evidence type="ECO:0000256" key="3">
    <source>
        <dbReference type="ARBA" id="ARBA00023125"/>
    </source>
</evidence>
<dbReference type="GO" id="GO:0032993">
    <property type="term" value="C:protein-DNA complex"/>
    <property type="evidence" value="ECO:0007669"/>
    <property type="project" value="TreeGrafter"/>
</dbReference>
<reference evidence="6" key="1">
    <citation type="journal article" date="2014" name="Int. J. Syst. Evol. Microbiol.">
        <title>Complete genome sequence of Corynebacterium casei LMG S-19264T (=DSM 44701T), isolated from a smear-ripened cheese.</title>
        <authorList>
            <consortium name="US DOE Joint Genome Institute (JGI-PGF)"/>
            <person name="Walter F."/>
            <person name="Albersmeier A."/>
            <person name="Kalinowski J."/>
            <person name="Ruckert C."/>
        </authorList>
    </citation>
    <scope>NUCLEOTIDE SEQUENCE</scope>
    <source>
        <strain evidence="6">JCM 3091</strain>
    </source>
</reference>
<keyword evidence="7" id="KW-1185">Reference proteome</keyword>
<dbReference type="AlphaFoldDB" id="A0A8J3FJR4"/>
<dbReference type="EMBL" id="BMQC01000022">
    <property type="protein sequence ID" value="GGK42244.1"/>
    <property type="molecule type" value="Genomic_DNA"/>
</dbReference>
<dbReference type="PRINTS" id="PR00039">
    <property type="entry name" value="HTHLYSR"/>
</dbReference>
<dbReference type="Pfam" id="PF03466">
    <property type="entry name" value="LysR_substrate"/>
    <property type="match status" value="1"/>
</dbReference>